<dbReference type="GO" id="GO:0003677">
    <property type="term" value="F:DNA binding"/>
    <property type="evidence" value="ECO:0007669"/>
    <property type="project" value="UniProtKB-KW"/>
</dbReference>
<proteinExistence type="predicted"/>
<reference evidence="9 11" key="2">
    <citation type="journal article" date="2013" name="Nature">
        <title>Insights into bilaterian evolution from three spiralian genomes.</title>
        <authorList>
            <person name="Simakov O."/>
            <person name="Marletaz F."/>
            <person name="Cho S.J."/>
            <person name="Edsinger-Gonzales E."/>
            <person name="Havlak P."/>
            <person name="Hellsten U."/>
            <person name="Kuo D.H."/>
            <person name="Larsson T."/>
            <person name="Lv J."/>
            <person name="Arendt D."/>
            <person name="Savage R."/>
            <person name="Osoegawa K."/>
            <person name="de Jong P."/>
            <person name="Grimwood J."/>
            <person name="Chapman J.A."/>
            <person name="Shapiro H."/>
            <person name="Aerts A."/>
            <person name="Otillar R.P."/>
            <person name="Terry A.Y."/>
            <person name="Boore J.L."/>
            <person name="Grigoriev I.V."/>
            <person name="Lindberg D.R."/>
            <person name="Seaver E.C."/>
            <person name="Weisblat D.A."/>
            <person name="Putnam N.H."/>
            <person name="Rokhsar D.S."/>
        </authorList>
    </citation>
    <scope>NUCLEOTIDE SEQUENCE</scope>
</reference>
<evidence type="ECO:0000256" key="3">
    <source>
        <dbReference type="ARBA" id="ARBA00023125"/>
    </source>
</evidence>
<evidence type="ECO:0000313" key="9">
    <source>
        <dbReference type="EMBL" id="ESN91785.1"/>
    </source>
</evidence>
<gene>
    <name evidence="10" type="primary">20201235</name>
    <name evidence="9" type="ORF">HELRODRAFT_165862</name>
</gene>
<feature type="compositionally biased region" description="Basic and acidic residues" evidence="6">
    <location>
        <begin position="385"/>
        <end position="396"/>
    </location>
</feature>
<dbReference type="OMA" id="ERTNIMD"/>
<dbReference type="STRING" id="6412.T1EXD5"/>
<evidence type="ECO:0000259" key="7">
    <source>
        <dbReference type="PROSITE" id="PS51982"/>
    </source>
</evidence>
<dbReference type="PANTHER" id="PTHR15116">
    <property type="entry name" value="DNA-BINDING PROTEIN SATB FAMILY MEMBER"/>
    <property type="match status" value="1"/>
</dbReference>
<dbReference type="Proteomes" id="UP000015101">
    <property type="component" value="Unassembled WGS sequence"/>
</dbReference>
<evidence type="ECO:0000259" key="8">
    <source>
        <dbReference type="PROSITE" id="PS51983"/>
    </source>
</evidence>
<dbReference type="Pfam" id="PF16534">
    <property type="entry name" value="ULD"/>
    <property type="match status" value="1"/>
</dbReference>
<dbReference type="PROSITE" id="PS51982">
    <property type="entry name" value="CMP"/>
    <property type="match status" value="1"/>
</dbReference>
<keyword evidence="2" id="KW-0832">Ubl conjugation</keyword>
<accession>T1EXD5</accession>
<dbReference type="OrthoDB" id="10052721at2759"/>
<dbReference type="EnsemblMetazoa" id="HelroT165862">
    <property type="protein sequence ID" value="HelroP165862"/>
    <property type="gene ID" value="HelroG165862"/>
</dbReference>
<dbReference type="SUPFAM" id="SSF46689">
    <property type="entry name" value="Homeodomain-like"/>
    <property type="match status" value="1"/>
</dbReference>
<feature type="region of interest" description="Disordered" evidence="6">
    <location>
        <begin position="385"/>
        <end position="409"/>
    </location>
</feature>
<evidence type="ECO:0000256" key="5">
    <source>
        <dbReference type="ARBA" id="ARBA00023242"/>
    </source>
</evidence>
<dbReference type="InterPro" id="IPR032355">
    <property type="entry name" value="CUTL"/>
</dbReference>
<evidence type="ECO:0000256" key="1">
    <source>
        <dbReference type="ARBA" id="ARBA00022737"/>
    </source>
</evidence>
<dbReference type="InterPro" id="IPR038224">
    <property type="entry name" value="SATB_ULD_sf"/>
</dbReference>
<dbReference type="CTD" id="20201235"/>
<reference evidence="11" key="1">
    <citation type="submission" date="2012-12" db="EMBL/GenBank/DDBJ databases">
        <authorList>
            <person name="Hellsten U."/>
            <person name="Grimwood J."/>
            <person name="Chapman J.A."/>
            <person name="Shapiro H."/>
            <person name="Aerts A."/>
            <person name="Otillar R.P."/>
            <person name="Terry A.Y."/>
            <person name="Boore J.L."/>
            <person name="Simakov O."/>
            <person name="Marletaz F."/>
            <person name="Cho S.-J."/>
            <person name="Edsinger-Gonzales E."/>
            <person name="Havlak P."/>
            <person name="Kuo D.-H."/>
            <person name="Larsson T."/>
            <person name="Lv J."/>
            <person name="Arendt D."/>
            <person name="Savage R."/>
            <person name="Osoegawa K."/>
            <person name="de Jong P."/>
            <person name="Lindberg D.R."/>
            <person name="Seaver E.C."/>
            <person name="Weisblat D.A."/>
            <person name="Putnam N.H."/>
            <person name="Grigoriev I.V."/>
            <person name="Rokhsar D.S."/>
        </authorList>
    </citation>
    <scope>NUCLEOTIDE SEQUENCE</scope>
</reference>
<keyword evidence="1" id="KW-0677">Repeat</keyword>
<dbReference type="FunFam" id="1.10.260.70:FF:000001">
    <property type="entry name" value="DNA-binding protein SATB"/>
    <property type="match status" value="1"/>
</dbReference>
<dbReference type="PROSITE" id="PS51983">
    <property type="entry name" value="CUTL"/>
    <property type="match status" value="1"/>
</dbReference>
<evidence type="ECO:0000313" key="11">
    <source>
        <dbReference type="Proteomes" id="UP000015101"/>
    </source>
</evidence>
<dbReference type="FunFam" id="3.10.20.710:FF:000002">
    <property type="entry name" value="Defective proventriculus, isoform A"/>
    <property type="match status" value="1"/>
</dbReference>
<dbReference type="InterPro" id="IPR039673">
    <property type="entry name" value="SATB1/SATB2"/>
</dbReference>
<evidence type="ECO:0000256" key="4">
    <source>
        <dbReference type="ARBA" id="ARBA00023155"/>
    </source>
</evidence>
<evidence type="ECO:0000313" key="10">
    <source>
        <dbReference type="EnsemblMetazoa" id="HelroP165862"/>
    </source>
</evidence>
<protein>
    <submittedName>
        <fullName evidence="9 10">Uncharacterized protein</fullName>
    </submittedName>
</protein>
<dbReference type="RefSeq" id="XP_009030588.1">
    <property type="nucleotide sequence ID" value="XM_009032340.1"/>
</dbReference>
<dbReference type="GO" id="GO:0006357">
    <property type="term" value="P:regulation of transcription by RNA polymerase II"/>
    <property type="evidence" value="ECO:0007669"/>
    <property type="project" value="UniProtKB-ARBA"/>
</dbReference>
<keyword evidence="5" id="KW-0539">Nucleus</keyword>
<reference evidence="10" key="3">
    <citation type="submission" date="2015-06" db="UniProtKB">
        <authorList>
            <consortium name="EnsemblMetazoa"/>
        </authorList>
    </citation>
    <scope>IDENTIFICATION</scope>
</reference>
<name>T1EXD5_HELRO</name>
<dbReference type="AlphaFoldDB" id="T1EXD5"/>
<dbReference type="EMBL" id="AMQM01002190">
    <property type="status" value="NOT_ANNOTATED_CDS"/>
    <property type="molecule type" value="Genomic_DNA"/>
</dbReference>
<dbReference type="InParanoid" id="T1EXD5"/>
<dbReference type="PANTHER" id="PTHR15116:SF16">
    <property type="entry name" value="DEFECTIVE PROVENTRICULUS, ISOFORM A"/>
    <property type="match status" value="1"/>
</dbReference>
<dbReference type="Gene3D" id="3.10.20.710">
    <property type="entry name" value="SATB, ubiquitin-like oligomerisation domain"/>
    <property type="match status" value="1"/>
</dbReference>
<evidence type="ECO:0000256" key="2">
    <source>
        <dbReference type="ARBA" id="ARBA00022843"/>
    </source>
</evidence>
<feature type="domain" description="CMP" evidence="7">
    <location>
        <begin position="72"/>
        <end position="180"/>
    </location>
</feature>
<dbReference type="GO" id="GO:0006338">
    <property type="term" value="P:chromatin remodeling"/>
    <property type="evidence" value="ECO:0007669"/>
    <property type="project" value="InterPro"/>
</dbReference>
<dbReference type="eggNOG" id="KOG3755">
    <property type="taxonomic scope" value="Eukaryota"/>
</dbReference>
<feature type="domain" description="CUTL" evidence="8">
    <location>
        <begin position="179"/>
        <end position="252"/>
    </location>
</feature>
<feature type="compositionally biased region" description="Basic residues" evidence="6">
    <location>
        <begin position="397"/>
        <end position="406"/>
    </location>
</feature>
<dbReference type="EMBL" id="KB097700">
    <property type="protein sequence ID" value="ESN91785.1"/>
    <property type="molecule type" value="Genomic_DNA"/>
</dbReference>
<dbReference type="Gene3D" id="1.10.260.70">
    <property type="entry name" value="SATB, CULT domain"/>
    <property type="match status" value="1"/>
</dbReference>
<keyword evidence="3" id="KW-0238">DNA-binding</keyword>
<keyword evidence="11" id="KW-1185">Reference proteome</keyword>
<dbReference type="GO" id="GO:0005634">
    <property type="term" value="C:nucleus"/>
    <property type="evidence" value="ECO:0007669"/>
    <property type="project" value="UniProtKB-ARBA"/>
</dbReference>
<sequence>MDFHAAMETFAEAWIAANMQNYASSPANKNETTAKKDILSNKSIKNKVYMNLAESYSNSKSNADVLITVATKGSVSLRCVVEQECIERTYHDVEPDHVVNVINDSVLSLPGSLLFFDVVKSSLLKLGFSISDVHDAKGKLQVKNWNELDIESLTSDDKMTLEKMLGHISLFCTLKIRLKSIDIDKIEWDDQTVRCAIIKLLKQYNQITLAKMCPMPQSMISNIVNSKYTAKVCAEKCKEFGNWYKKFRQENTCSYFCKHHSSSINLGPAKKDQSQLKLRQSEIKNICDFELTDGHRKTVPAIGTNISNQLNTRMTFHPVDELPLMRSWYKFCPNPTSEELKNYLHELNVSPIRQERPKISLKRLRIWWRNEKQRVKKVDDQVVENGDSHLSDESLNGRKKRQKRRISLSSEEKITKMPSLLSNNNNMNSSELYLLNSSESQIKLVSLHNNGLNLNRANEYPKPYGWYEFGQYFLIMTFRNYLTEQLSS</sequence>
<dbReference type="InterPro" id="IPR009057">
    <property type="entry name" value="Homeodomain-like_sf"/>
</dbReference>
<dbReference type="KEGG" id="hro:HELRODRAFT_165862"/>
<evidence type="ECO:0000256" key="6">
    <source>
        <dbReference type="SAM" id="MobiDB-lite"/>
    </source>
</evidence>
<dbReference type="GeneID" id="20201235"/>
<dbReference type="HOGENOM" id="CLU_559325_0_0_1"/>
<dbReference type="InterPro" id="IPR038216">
    <property type="entry name" value="SATB_CUTL_sf"/>
</dbReference>
<keyword evidence="4" id="KW-0371">Homeobox</keyword>
<dbReference type="InterPro" id="IPR032392">
    <property type="entry name" value="ULD"/>
</dbReference>
<organism evidence="10 11">
    <name type="scientific">Helobdella robusta</name>
    <name type="common">Californian leech</name>
    <dbReference type="NCBI Taxonomy" id="6412"/>
    <lineage>
        <taxon>Eukaryota</taxon>
        <taxon>Metazoa</taxon>
        <taxon>Spiralia</taxon>
        <taxon>Lophotrochozoa</taxon>
        <taxon>Annelida</taxon>
        <taxon>Clitellata</taxon>
        <taxon>Hirudinea</taxon>
        <taxon>Rhynchobdellida</taxon>
        <taxon>Glossiphoniidae</taxon>
        <taxon>Helobdella</taxon>
    </lineage>
</organism>
<dbReference type="Pfam" id="PF16557">
    <property type="entry name" value="CUTL"/>
    <property type="match status" value="1"/>
</dbReference>
<dbReference type="GO" id="GO:0003700">
    <property type="term" value="F:DNA-binding transcription factor activity"/>
    <property type="evidence" value="ECO:0007669"/>
    <property type="project" value="UniProtKB-ARBA"/>
</dbReference>